<protein>
    <recommendedName>
        <fullName evidence="2">F5/8 type C domain-containing protein</fullName>
    </recommendedName>
</protein>
<dbReference type="Pfam" id="PF00754">
    <property type="entry name" value="F5_F8_type_C"/>
    <property type="match status" value="1"/>
</dbReference>
<evidence type="ECO:0000313" key="3">
    <source>
        <dbReference type="EMBL" id="NOU91775.1"/>
    </source>
</evidence>
<dbReference type="RefSeq" id="WP_171649935.1">
    <property type="nucleotide sequence ID" value="NZ_WHOD01000003.1"/>
</dbReference>
<dbReference type="InterPro" id="IPR000421">
    <property type="entry name" value="FA58C"/>
</dbReference>
<dbReference type="Proteomes" id="UP000641588">
    <property type="component" value="Unassembled WGS sequence"/>
</dbReference>
<dbReference type="Gene3D" id="2.60.120.260">
    <property type="entry name" value="Galactose-binding domain-like"/>
    <property type="match status" value="1"/>
</dbReference>
<dbReference type="PROSITE" id="PS50022">
    <property type="entry name" value="FA58C_3"/>
    <property type="match status" value="1"/>
</dbReference>
<name>A0A972GKN8_9BACL</name>
<accession>A0A972GKN8</accession>
<organism evidence="3 4">
    <name type="scientific">Paenibacillus foliorum</name>
    <dbReference type="NCBI Taxonomy" id="2654974"/>
    <lineage>
        <taxon>Bacteria</taxon>
        <taxon>Bacillati</taxon>
        <taxon>Bacillota</taxon>
        <taxon>Bacilli</taxon>
        <taxon>Bacillales</taxon>
        <taxon>Paenibacillaceae</taxon>
        <taxon>Paenibacillus</taxon>
    </lineage>
</organism>
<dbReference type="AlphaFoldDB" id="A0A972GKN8"/>
<dbReference type="SUPFAM" id="SSF49785">
    <property type="entry name" value="Galactose-binding domain-like"/>
    <property type="match status" value="1"/>
</dbReference>
<feature type="chain" id="PRO_5037030725" description="F5/8 type C domain-containing protein" evidence="1">
    <location>
        <begin position="29"/>
        <end position="555"/>
    </location>
</feature>
<evidence type="ECO:0000313" key="4">
    <source>
        <dbReference type="Proteomes" id="UP000641588"/>
    </source>
</evidence>
<keyword evidence="1" id="KW-0732">Signal</keyword>
<evidence type="ECO:0000259" key="2">
    <source>
        <dbReference type="PROSITE" id="PS50022"/>
    </source>
</evidence>
<dbReference type="EMBL" id="WHOD01000003">
    <property type="protein sequence ID" value="NOU91775.1"/>
    <property type="molecule type" value="Genomic_DNA"/>
</dbReference>
<proteinExistence type="predicted"/>
<keyword evidence="4" id="KW-1185">Reference proteome</keyword>
<reference evidence="3" key="1">
    <citation type="submission" date="2019-10" db="EMBL/GenBank/DDBJ databases">
        <title>Description of Paenibacillus glebae sp. nov.</title>
        <authorList>
            <person name="Carlier A."/>
            <person name="Qi S."/>
        </authorList>
    </citation>
    <scope>NUCLEOTIDE SEQUENCE</scope>
    <source>
        <strain evidence="3">LMG 31456</strain>
    </source>
</reference>
<dbReference type="InterPro" id="IPR018247">
    <property type="entry name" value="EF_Hand_1_Ca_BS"/>
</dbReference>
<comment type="caution">
    <text evidence="3">The sequence shown here is derived from an EMBL/GenBank/DDBJ whole genome shotgun (WGS) entry which is preliminary data.</text>
</comment>
<sequence length="555" mass="59322">MFKKCRMPVFVMISIILSLVFISNRVHAEGEPNLALNPGSTGYPQATASYTCGCDSAWSVVNGIFSYNESPRDRWTNYGSPNQTDWLAIDFGSVKSFNQVKLYLFNDGGGVQAPASYLIEYWNGSDWKGLINQTKTPAVPEAALSSQATPETTLNMVNFDTVTSSKLRVTFTNKGGSYSGLVELEVLLHQTEDGIAAAAMMVQIEQLPIESAVALSDKSAITAARTAYNNLTENQKSLVTNLSKLTAAEVAIGTLEAAQAADESAAAAMMMQIEQLPIQSAVALSDKSAITAARTAYNNLTMIQKSLVTNLSRLTAAEAAIVTMEAAQAADESAAAAIMQQIGQLPIQSAVTLSDKSAITAARAVYNNLTENQKSLVTNLSRLTAAEAAIAALELPVVRDVRVLSAFSDAAGQTITLKLSSVLDVTYSIQASKFQIIANGVQSTATKAVYDLTDNSHQTIKLTFGSPVLLNETSVTLSLQGGAFKISSNEFNTAILSKPVITFKRLDLSGDNRIGMDDIVQMMSKTATQIDVNLDGVFNREDILVLLDQISTQSN</sequence>
<dbReference type="PROSITE" id="PS00018">
    <property type="entry name" value="EF_HAND_1"/>
    <property type="match status" value="1"/>
</dbReference>
<feature type="signal peptide" evidence="1">
    <location>
        <begin position="1"/>
        <end position="28"/>
    </location>
</feature>
<feature type="domain" description="F5/8 type C" evidence="2">
    <location>
        <begin position="29"/>
        <end position="189"/>
    </location>
</feature>
<evidence type="ECO:0000256" key="1">
    <source>
        <dbReference type="SAM" id="SignalP"/>
    </source>
</evidence>
<gene>
    <name evidence="3" type="ORF">GC093_00780</name>
</gene>
<dbReference type="InterPro" id="IPR008979">
    <property type="entry name" value="Galactose-bd-like_sf"/>
</dbReference>